<feature type="compositionally biased region" description="Low complexity" evidence="1">
    <location>
        <begin position="105"/>
        <end position="123"/>
    </location>
</feature>
<dbReference type="Proteomes" id="UP000738349">
    <property type="component" value="Unassembled WGS sequence"/>
</dbReference>
<comment type="caution">
    <text evidence="2">The sequence shown here is derived from an EMBL/GenBank/DDBJ whole genome shotgun (WGS) entry which is preliminary data.</text>
</comment>
<keyword evidence="3" id="KW-1185">Reference proteome</keyword>
<gene>
    <name evidence="2" type="ORF">EDB81DRAFT_12966</name>
</gene>
<evidence type="ECO:0000313" key="2">
    <source>
        <dbReference type="EMBL" id="KAH7175599.1"/>
    </source>
</evidence>
<accession>A0A9P9FQW9</accession>
<dbReference type="AlphaFoldDB" id="A0A9P9FQW9"/>
<dbReference type="OrthoDB" id="10657703at2759"/>
<evidence type="ECO:0000313" key="3">
    <source>
        <dbReference type="Proteomes" id="UP000738349"/>
    </source>
</evidence>
<sequence length="205" mass="22134">MPAYLGLTRLTRPVADVPIKSQPVQPETWERETGPGRENVTGQEVRGCAVESETGAQCDTTTTATDDSSGRETGSKSDLGVWWRTEQPCQNPPASPEAEGRPSTSLPAASRQLASSSRLLESQTTPSATCSHPPHRAPPSTLSHPPLFVHISYIPSIHREARRDNPVEKARLLCSPQHVSAADIMQLSFFASSNCLIIGIIMSQP</sequence>
<evidence type="ECO:0000256" key="1">
    <source>
        <dbReference type="SAM" id="MobiDB-lite"/>
    </source>
</evidence>
<protein>
    <submittedName>
        <fullName evidence="2">Uncharacterized protein</fullName>
    </submittedName>
</protein>
<name>A0A9P9FQW9_9HYPO</name>
<dbReference type="EMBL" id="JAGMUV010000001">
    <property type="protein sequence ID" value="KAH7175599.1"/>
    <property type="molecule type" value="Genomic_DNA"/>
</dbReference>
<organism evidence="2 3">
    <name type="scientific">Dactylonectria macrodidyma</name>
    <dbReference type="NCBI Taxonomy" id="307937"/>
    <lineage>
        <taxon>Eukaryota</taxon>
        <taxon>Fungi</taxon>
        <taxon>Dikarya</taxon>
        <taxon>Ascomycota</taxon>
        <taxon>Pezizomycotina</taxon>
        <taxon>Sordariomycetes</taxon>
        <taxon>Hypocreomycetidae</taxon>
        <taxon>Hypocreales</taxon>
        <taxon>Nectriaceae</taxon>
        <taxon>Dactylonectria</taxon>
    </lineage>
</organism>
<proteinExistence type="predicted"/>
<feature type="region of interest" description="Disordered" evidence="1">
    <location>
        <begin position="19"/>
        <end position="143"/>
    </location>
</feature>
<reference evidence="2" key="1">
    <citation type="journal article" date="2021" name="Nat. Commun.">
        <title>Genetic determinants of endophytism in the Arabidopsis root mycobiome.</title>
        <authorList>
            <person name="Mesny F."/>
            <person name="Miyauchi S."/>
            <person name="Thiergart T."/>
            <person name="Pickel B."/>
            <person name="Atanasova L."/>
            <person name="Karlsson M."/>
            <person name="Huettel B."/>
            <person name="Barry K.W."/>
            <person name="Haridas S."/>
            <person name="Chen C."/>
            <person name="Bauer D."/>
            <person name="Andreopoulos W."/>
            <person name="Pangilinan J."/>
            <person name="LaButti K."/>
            <person name="Riley R."/>
            <person name="Lipzen A."/>
            <person name="Clum A."/>
            <person name="Drula E."/>
            <person name="Henrissat B."/>
            <person name="Kohler A."/>
            <person name="Grigoriev I.V."/>
            <person name="Martin F.M."/>
            <person name="Hacquard S."/>
        </authorList>
    </citation>
    <scope>NUCLEOTIDE SEQUENCE</scope>
    <source>
        <strain evidence="2">MPI-CAGE-AT-0147</strain>
    </source>
</reference>